<dbReference type="Pfam" id="PF02515">
    <property type="entry name" value="CoA_transf_3"/>
    <property type="match status" value="2"/>
</dbReference>
<sequence length="846" mass="91360">MIWRRNSSATISAILGADNRRRGSGPIPRAVIRSSQRSSRLSYLSSNGINSRVTHGSGRRPTPLDELRVVEISDRIAGSYCGKLLVDAGAQVRKIEPSQGDPLRRYTATCSPVPDDASSPLFSYLNAGKQSLTCAPDSTRYRAELAAADVVVVTAGRSRASALGIDPRRLLADSGRAVVVTISDFGWTGPFADRAASEFTLQAWAGSPGFRGDPAGPPISIGGDLGEYMGGVFAAFGALAVRRRVEHGGRGEHLDLSMLEAMTLMQSSEWLHSQLLRVPPVTRTLEVPSIEPAKDGYVGITMVTGQQWLDFAAMVECPQLEEIERLRFQIGRWQYRDLIRELIRPWMAERTVAEIVGLGQLFRLPIAALGNGATIGNMDYITERGVFVRNPAGFHQPRPPWLMSRCAPAPVGATPGLGAHNDQPPWRQCEPEDHAAPQGLPLAGVHIVDLTAFWAGPAATHLLAAFGADVVKVESIQRPDGIRYSGGMRTDVDDWWEYGWVFHAMNTNKRSVTLDLGSSEGRRLFLALTAGADVVIENFSPRVMDHFGLTADALLAVNPKLVVARMPAFGLAGPWRDRVGFAPTMEQIGGLTWVTGLPEQPPVTPRGACDPLAGVHAAWAVLAALHFAERTGSGQLVELPMVETVLNATAIQPIESEVFGRTLSRRGNRGSGSAVQNLYRCDGDDAWIAVTVATDQQWCALVDLMGRPAWCDDGLCTGAGRRARADEIDRGLQDWFAGQQLASTVERLAGAGIPAAPVVSPSLVTENPQLRARGFFESLIHPRTGPGLYPCPPFARIAGQREWLMRPPPTLGEHNEEVLRERCGLTGEDLARLATSGVIGTRPSGV</sequence>
<evidence type="ECO:0000256" key="1">
    <source>
        <dbReference type="ARBA" id="ARBA00008383"/>
    </source>
</evidence>
<dbReference type="InterPro" id="IPR003673">
    <property type="entry name" value="CoA-Trfase_fam_III"/>
</dbReference>
<dbReference type="STRING" id="1430326.B8W66_07545"/>
<dbReference type="AlphaFoldDB" id="A0A1X2LWN9"/>
<dbReference type="PANTHER" id="PTHR48228:SF6">
    <property type="entry name" value="L-CARNITINE COA-TRANSFERASE"/>
    <property type="match status" value="1"/>
</dbReference>
<dbReference type="Proteomes" id="UP000193247">
    <property type="component" value="Unassembled WGS sequence"/>
</dbReference>
<comment type="similarity">
    <text evidence="1">Belongs to the CoA-transferase III family.</text>
</comment>
<dbReference type="GO" id="GO:0016740">
    <property type="term" value="F:transferase activity"/>
    <property type="evidence" value="ECO:0007669"/>
    <property type="project" value="UniProtKB-KW"/>
</dbReference>
<gene>
    <name evidence="3" type="ORF">B8W66_07545</name>
</gene>
<comment type="caution">
    <text evidence="3">The sequence shown here is derived from an EMBL/GenBank/DDBJ whole genome shotgun (WGS) entry which is preliminary data.</text>
</comment>
<reference evidence="3 4" key="1">
    <citation type="submission" date="2017-04" db="EMBL/GenBank/DDBJ databases">
        <title>The new phylogeny of genus Mycobacterium.</title>
        <authorList>
            <person name="Tortoli E."/>
            <person name="Trovato A."/>
            <person name="Cirillo D.M."/>
        </authorList>
    </citation>
    <scope>NUCLEOTIDE SEQUENCE [LARGE SCALE GENOMIC DNA]</scope>
    <source>
        <strain evidence="3 4">TBL 1200985</strain>
    </source>
</reference>
<dbReference type="OrthoDB" id="9797653at2"/>
<dbReference type="Gene3D" id="3.30.1540.10">
    <property type="entry name" value="formyl-coa transferase, domain 3"/>
    <property type="match status" value="2"/>
</dbReference>
<name>A0A1X2LWN9_9MYCO</name>
<protein>
    <submittedName>
        <fullName evidence="3">CoA transferase</fullName>
    </submittedName>
</protein>
<dbReference type="InterPro" id="IPR023606">
    <property type="entry name" value="CoA-Trfase_III_dom_1_sf"/>
</dbReference>
<proteinExistence type="inferred from homology"/>
<keyword evidence="2 3" id="KW-0808">Transferase</keyword>
<evidence type="ECO:0000256" key="2">
    <source>
        <dbReference type="ARBA" id="ARBA00022679"/>
    </source>
</evidence>
<dbReference type="SUPFAM" id="SSF89796">
    <property type="entry name" value="CoA-transferase family III (CaiB/BaiF)"/>
    <property type="match status" value="2"/>
</dbReference>
<keyword evidence="4" id="KW-1185">Reference proteome</keyword>
<dbReference type="Gene3D" id="3.40.50.10540">
    <property type="entry name" value="Crotonobetainyl-coa:carnitine coa-transferase, domain 1"/>
    <property type="match status" value="2"/>
</dbReference>
<dbReference type="InterPro" id="IPR050509">
    <property type="entry name" value="CoA-transferase_III"/>
</dbReference>
<accession>A0A1X2LWN9</accession>
<evidence type="ECO:0000313" key="4">
    <source>
        <dbReference type="Proteomes" id="UP000193247"/>
    </source>
</evidence>
<dbReference type="InterPro" id="IPR044855">
    <property type="entry name" value="CoA-Trfase_III_dom3_sf"/>
</dbReference>
<organism evidence="3 4">
    <name type="scientific">Mycobacterium decipiens</name>
    <dbReference type="NCBI Taxonomy" id="1430326"/>
    <lineage>
        <taxon>Bacteria</taxon>
        <taxon>Bacillati</taxon>
        <taxon>Actinomycetota</taxon>
        <taxon>Actinomycetes</taxon>
        <taxon>Mycobacteriales</taxon>
        <taxon>Mycobacteriaceae</taxon>
        <taxon>Mycobacterium</taxon>
    </lineage>
</organism>
<evidence type="ECO:0000313" key="3">
    <source>
        <dbReference type="EMBL" id="OSC41587.1"/>
    </source>
</evidence>
<dbReference type="EMBL" id="NCXP01000006">
    <property type="protein sequence ID" value="OSC41587.1"/>
    <property type="molecule type" value="Genomic_DNA"/>
</dbReference>
<dbReference type="PANTHER" id="PTHR48228">
    <property type="entry name" value="SUCCINYL-COA--D-CITRAMALATE COA-TRANSFERASE"/>
    <property type="match status" value="1"/>
</dbReference>